<evidence type="ECO:0000259" key="7">
    <source>
        <dbReference type="Pfam" id="PF00135"/>
    </source>
</evidence>
<evidence type="ECO:0000256" key="3">
    <source>
        <dbReference type="ARBA" id="ARBA00022801"/>
    </source>
</evidence>
<sequence length="1136" mass="129593">MEIQVGWPKLLKMGAKLVGHKFQQYRLATGHTVVLDTNYGQVRGLQRKTVYDEELYFAFEGIPYAKPPVGELRFKAPQPPEPWQGVLNCTTNRSKPLQRNMILGIVEGSEDCLHLNVYAKTLTSEKPLPVIVWIYGGGFQKGEASRDIYSPDYFMKQPVVLVSINYRLGALGFLSLQDPKLDVPGNAGLKDQVQALRWISQNIANFNGDPNNITLMGESAGAASVHVMMTTEQTRGLFHKAILQSGCALSEWVESPDRQWAFRLAKKLGYKGGEKDADVLRFLSRISAKKIATCDQDIITQDEIHNFLLFAFGAVVEPYESDHCVVSRRHNELQAGAWGNDIPLIMGGNSFEGLFSYQLVKGDPWVMKNFHNILPREVSEASSQEERDQLVRRLKELYFNNGEQQTMDMFEALNIFSHRQVWHDLHRLAMARRTYAPNKPTYLYRFDFDSPHFNQFRWLVCGNHIRGVSHGDDLSYLFYNVISSRLEKSSNEYKTIERMVGMWTSFAARGNPNCPEIGNAKWEPLQRMDSSAEQCLNISHDLEMLEANSLAVWDTFYPKEALFYPRVKTIMDVHVEWPKLLKMGAKMVGFKFQQYRLATGHTVVLDTKYGQVRGLQRKTVYDEELYFAFEGIPYAKPPVGELRFKAPQPPEPWQGVLNCTTNRSKPLQRNMVLGIVEGSEDCLHLNVYAKTLTSEKPLPVIVWIYGGGFQKGEASRDIYSPDYFMKQSVVLVSINYRLGALGFLSLKDSSLDVPGNAGLKDQVQALRWISQNIAHFNGDPNNITLMGESAGAASVHVMMTTEQTRGLFHKAILQSGCALSEWANSPDRNWAFRLAQSLGYKGGEKEADILRFLRSASAHKMASADQDLVTQDEMRSFLLFAFGPVVEPYESDHCVVPRRHKESLSEAWGNQIPVIMGGNSFEGLFSYQVAKGDPWCLNNFQYILPRDIKETASSKELDILVRRLKKQYFNDELHESMELLEALNIFSHRQIWHDMHRLVLARRTYAPDVPTYLYRFDFDSPHFNQFRWLVCGDSVRGVSHADELSYLFFNVIASRLDKSSEEYRTIERMVGMWTSFAASGNPNCRELGNAKWEPLQRMESCVERCFNISQELDMRELPEAKALAVWDSFYSKKALF</sequence>
<dbReference type="EC" id="3.1.1.1" evidence="6"/>
<dbReference type="Gene3D" id="3.40.50.1820">
    <property type="entry name" value="alpha/beta hydrolase"/>
    <property type="match status" value="2"/>
</dbReference>
<evidence type="ECO:0000256" key="6">
    <source>
        <dbReference type="ARBA" id="ARBA00039155"/>
    </source>
</evidence>
<keyword evidence="3" id="KW-0378">Hydrolase</keyword>
<dbReference type="Proteomes" id="UP001652661">
    <property type="component" value="Chromosome 3R"/>
</dbReference>
<keyword evidence="2" id="KW-0719">Serine esterase</keyword>
<evidence type="ECO:0000313" key="9">
    <source>
        <dbReference type="RefSeq" id="XP_070142339.1"/>
    </source>
</evidence>
<feature type="domain" description="Carboxylesterase type B" evidence="7">
    <location>
        <begin position="604"/>
        <end position="1126"/>
    </location>
</feature>
<dbReference type="GeneID" id="108083992"/>
<dbReference type="InterPro" id="IPR002018">
    <property type="entry name" value="CarbesteraseB"/>
</dbReference>
<evidence type="ECO:0000256" key="5">
    <source>
        <dbReference type="ARBA" id="ARBA00023180"/>
    </source>
</evidence>
<dbReference type="PANTHER" id="PTHR43142:SF1">
    <property type="entry name" value="CARBOXYLIC ESTER HYDROLASE"/>
    <property type="match status" value="1"/>
</dbReference>
<name>A0ABM4GHY7_DROKI</name>
<evidence type="ECO:0000256" key="1">
    <source>
        <dbReference type="ARBA" id="ARBA00005964"/>
    </source>
</evidence>
<accession>A0ABM4GHY7</accession>
<dbReference type="SUPFAM" id="SSF53474">
    <property type="entry name" value="alpha/beta-Hydrolases"/>
    <property type="match status" value="2"/>
</dbReference>
<gene>
    <name evidence="9" type="primary">LOC108083992</name>
</gene>
<keyword evidence="5" id="KW-0325">Glycoprotein</keyword>
<keyword evidence="4" id="KW-1015">Disulfide bond</keyword>
<dbReference type="Pfam" id="PF00135">
    <property type="entry name" value="COesterase"/>
    <property type="match status" value="2"/>
</dbReference>
<dbReference type="InterPro" id="IPR029058">
    <property type="entry name" value="AB_hydrolase_fold"/>
</dbReference>
<feature type="domain" description="Carboxylesterase type B" evidence="7">
    <location>
        <begin position="34"/>
        <end position="552"/>
    </location>
</feature>
<evidence type="ECO:0000256" key="4">
    <source>
        <dbReference type="ARBA" id="ARBA00023157"/>
    </source>
</evidence>
<keyword evidence="8" id="KW-1185">Reference proteome</keyword>
<dbReference type="RefSeq" id="XP_070142339.1">
    <property type="nucleotide sequence ID" value="XM_070286238.1"/>
</dbReference>
<comment type="similarity">
    <text evidence="1">Belongs to the type-B carboxylesterase/lipase family.</text>
</comment>
<evidence type="ECO:0000256" key="2">
    <source>
        <dbReference type="ARBA" id="ARBA00022487"/>
    </source>
</evidence>
<dbReference type="PANTHER" id="PTHR43142">
    <property type="entry name" value="CARBOXYLIC ESTER HYDROLASE"/>
    <property type="match status" value="1"/>
</dbReference>
<evidence type="ECO:0000313" key="8">
    <source>
        <dbReference type="Proteomes" id="UP001652661"/>
    </source>
</evidence>
<proteinExistence type="inferred from homology"/>
<protein>
    <recommendedName>
        <fullName evidence="6">carboxylesterase</fullName>
        <ecNumber evidence="6">3.1.1.1</ecNumber>
    </recommendedName>
</protein>
<organism evidence="8 9">
    <name type="scientific">Drosophila kikkawai</name>
    <name type="common">Fruit fly</name>
    <dbReference type="NCBI Taxonomy" id="30033"/>
    <lineage>
        <taxon>Eukaryota</taxon>
        <taxon>Metazoa</taxon>
        <taxon>Ecdysozoa</taxon>
        <taxon>Arthropoda</taxon>
        <taxon>Hexapoda</taxon>
        <taxon>Insecta</taxon>
        <taxon>Pterygota</taxon>
        <taxon>Neoptera</taxon>
        <taxon>Endopterygota</taxon>
        <taxon>Diptera</taxon>
        <taxon>Brachycera</taxon>
        <taxon>Muscomorpha</taxon>
        <taxon>Ephydroidea</taxon>
        <taxon>Drosophilidae</taxon>
        <taxon>Drosophila</taxon>
        <taxon>Sophophora</taxon>
    </lineage>
</organism>
<reference evidence="9" key="1">
    <citation type="submission" date="2025-08" db="UniProtKB">
        <authorList>
            <consortium name="RefSeq"/>
        </authorList>
    </citation>
    <scope>IDENTIFICATION</scope>
    <source>
        <strain evidence="9">14028-0561.14</strain>
        <tissue evidence="9">Whole fly</tissue>
    </source>
</reference>